<protein>
    <submittedName>
        <fullName evidence="3">Clan AA aspartic protease, TIGR02281 family</fullName>
    </submittedName>
</protein>
<feature type="transmembrane region" description="Helical" evidence="2">
    <location>
        <begin position="29"/>
        <end position="51"/>
    </location>
</feature>
<organism evidence="3 4">
    <name type="scientific">Caulobacter vibrioides OR37</name>
    <dbReference type="NCBI Taxonomy" id="1292034"/>
    <lineage>
        <taxon>Bacteria</taxon>
        <taxon>Pseudomonadati</taxon>
        <taxon>Pseudomonadota</taxon>
        <taxon>Alphaproteobacteria</taxon>
        <taxon>Caulobacterales</taxon>
        <taxon>Caulobacteraceae</taxon>
        <taxon>Caulobacter</taxon>
    </lineage>
</organism>
<feature type="compositionally biased region" description="Low complexity" evidence="1">
    <location>
        <begin position="1"/>
        <end position="11"/>
    </location>
</feature>
<dbReference type="Pfam" id="PF13975">
    <property type="entry name" value="gag-asp_proteas"/>
    <property type="match status" value="1"/>
</dbReference>
<dbReference type="eggNOG" id="COG3577">
    <property type="taxonomic scope" value="Bacteria"/>
</dbReference>
<keyword evidence="2" id="KW-0472">Membrane</keyword>
<dbReference type="GO" id="GO:0006508">
    <property type="term" value="P:proteolysis"/>
    <property type="evidence" value="ECO:0007669"/>
    <property type="project" value="UniProtKB-KW"/>
</dbReference>
<dbReference type="InterPro" id="IPR034122">
    <property type="entry name" value="Retropepsin-like_bacterial"/>
</dbReference>
<dbReference type="NCBIfam" id="TIGR02281">
    <property type="entry name" value="clan_AA_DTGA"/>
    <property type="match status" value="1"/>
</dbReference>
<gene>
    <name evidence="3" type="ORF">OR37_00781</name>
</gene>
<dbReference type="EMBL" id="APMP01000002">
    <property type="protein sequence ID" value="ENZ83478.1"/>
    <property type="molecule type" value="Genomic_DNA"/>
</dbReference>
<dbReference type="AlphaFoldDB" id="R0EDE4"/>
<keyword evidence="4" id="KW-1185">Reference proteome</keyword>
<dbReference type="SUPFAM" id="SSF50630">
    <property type="entry name" value="Acid proteases"/>
    <property type="match status" value="1"/>
</dbReference>
<evidence type="ECO:0000256" key="1">
    <source>
        <dbReference type="SAM" id="MobiDB-lite"/>
    </source>
</evidence>
<dbReference type="PROSITE" id="PS00141">
    <property type="entry name" value="ASP_PROTEASE"/>
    <property type="match status" value="1"/>
</dbReference>
<evidence type="ECO:0000313" key="4">
    <source>
        <dbReference type="Proteomes" id="UP000013063"/>
    </source>
</evidence>
<dbReference type="STRING" id="1292034.OR37_00781"/>
<dbReference type="InterPro" id="IPR011969">
    <property type="entry name" value="Clan_AA_Asp_peptidase_C"/>
</dbReference>
<feature type="transmembrane region" description="Helical" evidence="2">
    <location>
        <begin position="92"/>
        <end position="108"/>
    </location>
</feature>
<dbReference type="PATRIC" id="fig|1292034.3.peg.776"/>
<feature type="transmembrane region" description="Helical" evidence="2">
    <location>
        <begin position="63"/>
        <end position="80"/>
    </location>
</feature>
<sequence length="263" mass="28753" precursor="true">MTDKPGPWDLPDAPPSPPAATPAAPRDRLWLWLGALAAVGVLIAALAHAYPEALRSGDDKVELVYRLMLVLLVSGGLLRAARRPLTRHLKHAVIWMAAFAVLAFGYAYRTELADAPRRLRMAFNIGAPIQVDERTLVVPQSDDGAYVVDGLVNGQRVRFTVDTGSTDTVLSPDDARRLGVAVDKLDYAYKAETANGTGYGAVFAAKSLEIGSIRLRDVPLMVNKTPMSQSLLGMSFLKRLDAFEFRGRTLVLKWREDDQGRAL</sequence>
<proteinExistence type="predicted"/>
<dbReference type="RefSeq" id="WP_004615971.1">
    <property type="nucleotide sequence ID" value="NZ_APMP01000002.1"/>
</dbReference>
<accession>R0EDE4</accession>
<feature type="region of interest" description="Disordered" evidence="1">
    <location>
        <begin position="1"/>
        <end position="21"/>
    </location>
</feature>
<name>R0EDE4_CAUVI</name>
<keyword evidence="2" id="KW-1133">Transmembrane helix</keyword>
<evidence type="ECO:0000313" key="3">
    <source>
        <dbReference type="EMBL" id="ENZ83478.1"/>
    </source>
</evidence>
<dbReference type="CDD" id="cd05483">
    <property type="entry name" value="retropepsin_like_bacteria"/>
    <property type="match status" value="1"/>
</dbReference>
<dbReference type="InterPro" id="IPR021109">
    <property type="entry name" value="Peptidase_aspartic_dom_sf"/>
</dbReference>
<dbReference type="InterPro" id="IPR001969">
    <property type="entry name" value="Aspartic_peptidase_AS"/>
</dbReference>
<evidence type="ECO:0000256" key="2">
    <source>
        <dbReference type="SAM" id="Phobius"/>
    </source>
</evidence>
<dbReference type="Gene3D" id="2.40.70.10">
    <property type="entry name" value="Acid Proteases"/>
    <property type="match status" value="1"/>
</dbReference>
<dbReference type="GO" id="GO:0004190">
    <property type="term" value="F:aspartic-type endopeptidase activity"/>
    <property type="evidence" value="ECO:0007669"/>
    <property type="project" value="InterPro"/>
</dbReference>
<reference evidence="3 4" key="1">
    <citation type="journal article" date="2013" name="Genome Announc.">
        <title>Draft Genome Sequence for Caulobacter sp. Strain OR37, a Bacterium Tolerant to Heavy Metals.</title>
        <authorList>
            <person name="Utturkar S.M."/>
            <person name="Bollmann A."/>
            <person name="Brzoska R.M."/>
            <person name="Klingeman D.M."/>
            <person name="Epstein S.E."/>
            <person name="Palumbo A.V."/>
            <person name="Brown S.D."/>
        </authorList>
    </citation>
    <scope>NUCLEOTIDE SEQUENCE [LARGE SCALE GENOMIC DNA]</scope>
    <source>
        <strain evidence="3 4">OR37</strain>
    </source>
</reference>
<comment type="caution">
    <text evidence="3">The sequence shown here is derived from an EMBL/GenBank/DDBJ whole genome shotgun (WGS) entry which is preliminary data.</text>
</comment>
<keyword evidence="2" id="KW-0812">Transmembrane</keyword>
<keyword evidence="3" id="KW-0645">Protease</keyword>
<dbReference type="OrthoDB" id="7595324at2"/>
<keyword evidence="3" id="KW-0378">Hydrolase</keyword>
<dbReference type="Proteomes" id="UP000013063">
    <property type="component" value="Unassembled WGS sequence"/>
</dbReference>